<gene>
    <name evidence="1" type="ORF">RR46_06384</name>
</gene>
<sequence>MKKARDCVRFEPRTPIAPRFELERREALQSLWPDVAALRAPLTRPKWARTDRRSPCANDTMSKLSFQRLTAFFTLCVMSRRRN</sequence>
<keyword evidence="2" id="KW-1185">Reference proteome</keyword>
<evidence type="ECO:0000313" key="2">
    <source>
        <dbReference type="Proteomes" id="UP000053268"/>
    </source>
</evidence>
<evidence type="ECO:0000313" key="1">
    <source>
        <dbReference type="EMBL" id="KPJ03228.1"/>
    </source>
</evidence>
<accession>A0A194QCF6</accession>
<dbReference type="Proteomes" id="UP000053268">
    <property type="component" value="Unassembled WGS sequence"/>
</dbReference>
<proteinExistence type="predicted"/>
<organism evidence="1 2">
    <name type="scientific">Papilio xuthus</name>
    <name type="common">Asian swallowtail butterfly</name>
    <dbReference type="NCBI Taxonomy" id="66420"/>
    <lineage>
        <taxon>Eukaryota</taxon>
        <taxon>Metazoa</taxon>
        <taxon>Ecdysozoa</taxon>
        <taxon>Arthropoda</taxon>
        <taxon>Hexapoda</taxon>
        <taxon>Insecta</taxon>
        <taxon>Pterygota</taxon>
        <taxon>Neoptera</taxon>
        <taxon>Endopterygota</taxon>
        <taxon>Lepidoptera</taxon>
        <taxon>Glossata</taxon>
        <taxon>Ditrysia</taxon>
        <taxon>Papilionoidea</taxon>
        <taxon>Papilionidae</taxon>
        <taxon>Papilioninae</taxon>
        <taxon>Papilio</taxon>
    </lineage>
</organism>
<name>A0A194QCF6_PAPXU</name>
<dbReference type="AlphaFoldDB" id="A0A194QCF6"/>
<dbReference type="EMBL" id="KQ459185">
    <property type="protein sequence ID" value="KPJ03228.1"/>
    <property type="molecule type" value="Genomic_DNA"/>
</dbReference>
<protein>
    <submittedName>
        <fullName evidence="1">Uncharacterized protein</fullName>
    </submittedName>
</protein>
<reference evidence="1 2" key="1">
    <citation type="journal article" date="2015" name="Nat. Commun.">
        <title>Outbred genome sequencing and CRISPR/Cas9 gene editing in butterflies.</title>
        <authorList>
            <person name="Li X."/>
            <person name="Fan D."/>
            <person name="Zhang W."/>
            <person name="Liu G."/>
            <person name="Zhang L."/>
            <person name="Zhao L."/>
            <person name="Fang X."/>
            <person name="Chen L."/>
            <person name="Dong Y."/>
            <person name="Chen Y."/>
            <person name="Ding Y."/>
            <person name="Zhao R."/>
            <person name="Feng M."/>
            <person name="Zhu Y."/>
            <person name="Feng Y."/>
            <person name="Jiang X."/>
            <person name="Zhu D."/>
            <person name="Xiang H."/>
            <person name="Feng X."/>
            <person name="Li S."/>
            <person name="Wang J."/>
            <person name="Zhang G."/>
            <person name="Kronforst M.R."/>
            <person name="Wang W."/>
        </authorList>
    </citation>
    <scope>NUCLEOTIDE SEQUENCE [LARGE SCALE GENOMIC DNA]</scope>
    <source>
        <strain evidence="1">Ya'a_city_454_Px</strain>
        <tissue evidence="1">Whole body</tissue>
    </source>
</reference>